<evidence type="ECO:0000313" key="2">
    <source>
        <dbReference type="EMBL" id="EJP64833.1"/>
    </source>
</evidence>
<feature type="region of interest" description="Disordered" evidence="1">
    <location>
        <begin position="1"/>
        <end position="76"/>
    </location>
</feature>
<dbReference type="Proteomes" id="UP000002762">
    <property type="component" value="Unassembled WGS sequence"/>
</dbReference>
<evidence type="ECO:0000313" key="3">
    <source>
        <dbReference type="Proteomes" id="UP000002762"/>
    </source>
</evidence>
<feature type="compositionally biased region" description="Polar residues" evidence="1">
    <location>
        <begin position="67"/>
        <end position="76"/>
    </location>
</feature>
<protein>
    <submittedName>
        <fullName evidence="2">Uncharacterized protein</fullName>
    </submittedName>
</protein>
<feature type="compositionally biased region" description="Basic and acidic residues" evidence="1">
    <location>
        <begin position="55"/>
        <end position="64"/>
    </location>
</feature>
<reference evidence="2 3" key="1">
    <citation type="journal article" date="2012" name="Sci. Rep.">
        <title>Genomic perspectives on the evolution of fungal entomopathogenicity in Beauveria bassiana.</title>
        <authorList>
            <person name="Xiao G."/>
            <person name="Ying S.H."/>
            <person name="Zheng P."/>
            <person name="Wang Z.L."/>
            <person name="Zhang S."/>
            <person name="Xie X.Q."/>
            <person name="Shang Y."/>
            <person name="St Leger R.J."/>
            <person name="Zhao G.P."/>
            <person name="Wang C."/>
            <person name="Feng M.G."/>
        </authorList>
    </citation>
    <scope>NUCLEOTIDE SEQUENCE [LARGE SCALE GENOMIC DNA]</scope>
    <source>
        <strain evidence="2 3">ARSEF 2860</strain>
    </source>
</reference>
<proteinExistence type="predicted"/>
<accession>J5JGK4</accession>
<sequence length="76" mass="8027">MLSIALQQEAHAGTTLGQEDHRSTSTVHNNHMMAGAGSSANRPCAWQKIPQGHVDTTDSSRRGTEGSPASLTETPD</sequence>
<name>J5JGK4_BEAB2</name>
<dbReference type="HOGENOM" id="CLU_2654118_0_0_1"/>
<gene>
    <name evidence="2" type="ORF">BBA_06402</name>
</gene>
<dbReference type="AlphaFoldDB" id="J5JGK4"/>
<dbReference type="GeneID" id="19889414"/>
<dbReference type="InParanoid" id="J5JGK4"/>
<dbReference type="RefSeq" id="XP_008599721.1">
    <property type="nucleotide sequence ID" value="XM_008601499.1"/>
</dbReference>
<organism evidence="2 3">
    <name type="scientific">Beauveria bassiana (strain ARSEF 2860)</name>
    <name type="common">White muscardine disease fungus</name>
    <name type="synonym">Tritirachium shiotae</name>
    <dbReference type="NCBI Taxonomy" id="655819"/>
    <lineage>
        <taxon>Eukaryota</taxon>
        <taxon>Fungi</taxon>
        <taxon>Dikarya</taxon>
        <taxon>Ascomycota</taxon>
        <taxon>Pezizomycotina</taxon>
        <taxon>Sordariomycetes</taxon>
        <taxon>Hypocreomycetidae</taxon>
        <taxon>Hypocreales</taxon>
        <taxon>Cordycipitaceae</taxon>
        <taxon>Beauveria</taxon>
    </lineage>
</organism>
<evidence type="ECO:0000256" key="1">
    <source>
        <dbReference type="SAM" id="MobiDB-lite"/>
    </source>
</evidence>
<dbReference type="EMBL" id="JH725167">
    <property type="protein sequence ID" value="EJP64833.1"/>
    <property type="molecule type" value="Genomic_DNA"/>
</dbReference>
<keyword evidence="3" id="KW-1185">Reference proteome</keyword>